<keyword evidence="2" id="KW-0808">Transferase</keyword>
<evidence type="ECO:0000313" key="3">
    <source>
        <dbReference type="Proteomes" id="UP000037393"/>
    </source>
</evidence>
<dbReference type="InterPro" id="IPR001173">
    <property type="entry name" value="Glyco_trans_2-like"/>
</dbReference>
<dbReference type="Gene3D" id="3.90.550.10">
    <property type="entry name" value="Spore Coat Polysaccharide Biosynthesis Protein SpsA, Chain A"/>
    <property type="match status" value="1"/>
</dbReference>
<keyword evidence="3" id="KW-1185">Reference proteome</keyword>
<accession>A0A0L0GZB7</accession>
<gene>
    <name evidence="2" type="ORF">GM31_13725</name>
</gene>
<evidence type="ECO:0000259" key="1">
    <source>
        <dbReference type="Pfam" id="PF00535"/>
    </source>
</evidence>
<dbReference type="EMBL" id="JNGI01000024">
    <property type="protein sequence ID" value="KNC94550.1"/>
    <property type="molecule type" value="Genomic_DNA"/>
</dbReference>
<dbReference type="Pfam" id="PF00535">
    <property type="entry name" value="Glycos_transf_2"/>
    <property type="match status" value="1"/>
</dbReference>
<dbReference type="PANTHER" id="PTHR22916">
    <property type="entry name" value="GLYCOSYLTRANSFERASE"/>
    <property type="match status" value="1"/>
</dbReference>
<dbReference type="Proteomes" id="UP000037393">
    <property type="component" value="Unassembled WGS sequence"/>
</dbReference>
<sequence length="249" mass="29138">MKVSIITATYNSLPFIRETYSSVLSQTYTDWEWCVTDDCSKDGTYEYLLHLSLVDKRIIVQRNKTNEGAAVARNLSLSASTGDYIAFIDSDDLWTPDKIEKQLNFMLQNKLDFTFTAYEIIDESSISINKYVDINQNNPLSYEDMLKKKATLGCSTVMLRKLAIADLTMPLLRTGQDYALWLKILKEGTKAFPYNQILMKYRIVSTSISRNKLRKAMRQWQIYREIEKLPLYKSCYCFLFYAWRAIFRK</sequence>
<dbReference type="AlphaFoldDB" id="A0A0L0GZB7"/>
<protein>
    <submittedName>
        <fullName evidence="2">Glycosyl transferase family 2</fullName>
    </submittedName>
</protein>
<organism evidence="2 3">
    <name type="scientific">Trabulsiella odontotermitis</name>
    <dbReference type="NCBI Taxonomy" id="379893"/>
    <lineage>
        <taxon>Bacteria</taxon>
        <taxon>Pseudomonadati</taxon>
        <taxon>Pseudomonadota</taxon>
        <taxon>Gammaproteobacteria</taxon>
        <taxon>Enterobacterales</taxon>
        <taxon>Enterobacteriaceae</taxon>
        <taxon>Trabulsiella</taxon>
    </lineage>
</organism>
<dbReference type="RefSeq" id="WP_049856330.1">
    <property type="nucleotide sequence ID" value="NZ_JNGI01000024.1"/>
</dbReference>
<reference evidence="2 3" key="1">
    <citation type="journal article" date="2015" name="Appl. Environ. Microbiol.">
        <title>The Enterobacterium Trabulsiella odontotermitis Presents Novel Adaptations Related to Its Association with Fungus-Growing Termites.</title>
        <authorList>
            <person name="Sapountzis P."/>
            <person name="Gruntjes T."/>
            <person name="Otani S."/>
            <person name="Estevez J."/>
            <person name="da Costa R.R."/>
            <person name="Plunkett G.3rd."/>
            <person name="Perna N.T."/>
            <person name="Poulsen M."/>
        </authorList>
    </citation>
    <scope>NUCLEOTIDE SEQUENCE [LARGE SCALE GENOMIC DNA]</scope>
    <source>
        <strain evidence="2 3">12</strain>
    </source>
</reference>
<name>A0A0L0GZB7_9ENTR</name>
<dbReference type="GO" id="GO:0016758">
    <property type="term" value="F:hexosyltransferase activity"/>
    <property type="evidence" value="ECO:0007669"/>
    <property type="project" value="UniProtKB-ARBA"/>
</dbReference>
<evidence type="ECO:0000313" key="2">
    <source>
        <dbReference type="EMBL" id="KNC94550.1"/>
    </source>
</evidence>
<dbReference type="SUPFAM" id="SSF53448">
    <property type="entry name" value="Nucleotide-diphospho-sugar transferases"/>
    <property type="match status" value="1"/>
</dbReference>
<comment type="caution">
    <text evidence="2">The sequence shown here is derived from an EMBL/GenBank/DDBJ whole genome shotgun (WGS) entry which is preliminary data.</text>
</comment>
<dbReference type="PATRIC" id="fig|379893.4.peg.2785"/>
<dbReference type="InterPro" id="IPR029044">
    <property type="entry name" value="Nucleotide-diphossugar_trans"/>
</dbReference>
<proteinExistence type="predicted"/>
<dbReference type="PANTHER" id="PTHR22916:SF3">
    <property type="entry name" value="UDP-GLCNAC:BETAGAL BETA-1,3-N-ACETYLGLUCOSAMINYLTRANSFERASE-LIKE PROTEIN 1"/>
    <property type="match status" value="1"/>
</dbReference>
<feature type="domain" description="Glycosyltransferase 2-like" evidence="1">
    <location>
        <begin position="4"/>
        <end position="133"/>
    </location>
</feature>